<reference evidence="3" key="1">
    <citation type="journal article" date="2019" name="bioRxiv">
        <title>The Genome of the Zebra Mussel, Dreissena polymorpha: A Resource for Invasive Species Research.</title>
        <authorList>
            <person name="McCartney M.A."/>
            <person name="Auch B."/>
            <person name="Kono T."/>
            <person name="Mallez S."/>
            <person name="Zhang Y."/>
            <person name="Obille A."/>
            <person name="Becker A."/>
            <person name="Abrahante J.E."/>
            <person name="Garbe J."/>
            <person name="Badalamenti J.P."/>
            <person name="Herman A."/>
            <person name="Mangelson H."/>
            <person name="Liachko I."/>
            <person name="Sullivan S."/>
            <person name="Sone E.D."/>
            <person name="Koren S."/>
            <person name="Silverstein K.A.T."/>
            <person name="Beckman K.B."/>
            <person name="Gohl D.M."/>
        </authorList>
    </citation>
    <scope>NUCLEOTIDE SEQUENCE</scope>
    <source>
        <strain evidence="3">Duluth1</strain>
        <tissue evidence="3">Whole animal</tissue>
    </source>
</reference>
<dbReference type="InterPro" id="IPR039448">
    <property type="entry name" value="Beta_helix"/>
</dbReference>
<proteinExistence type="predicted"/>
<dbReference type="GO" id="GO:0042981">
    <property type="term" value="P:regulation of apoptotic process"/>
    <property type="evidence" value="ECO:0007669"/>
    <property type="project" value="TreeGrafter"/>
</dbReference>
<comment type="caution">
    <text evidence="3">The sequence shown here is derived from an EMBL/GenBank/DDBJ whole genome shotgun (WGS) entry which is preliminary data.</text>
</comment>
<dbReference type="EMBL" id="JAIWYP010000010">
    <property type="protein sequence ID" value="KAH3752787.1"/>
    <property type="molecule type" value="Genomic_DNA"/>
</dbReference>
<dbReference type="Gene3D" id="2.160.20.10">
    <property type="entry name" value="Single-stranded right-handed beta-helix, Pectin lyase-like"/>
    <property type="match status" value="1"/>
</dbReference>
<dbReference type="InterPro" id="IPR051550">
    <property type="entry name" value="SCF-Subunits/Alg-Epimerases"/>
</dbReference>
<feature type="domain" description="Right handed beta helix" evidence="2">
    <location>
        <begin position="58"/>
        <end position="147"/>
    </location>
</feature>
<dbReference type="InterPro" id="IPR011050">
    <property type="entry name" value="Pectin_lyase_fold/virulence"/>
</dbReference>
<gene>
    <name evidence="3" type="ORF">DPMN_187413</name>
</gene>
<evidence type="ECO:0000313" key="4">
    <source>
        <dbReference type="Proteomes" id="UP000828390"/>
    </source>
</evidence>
<dbReference type="Pfam" id="PF13229">
    <property type="entry name" value="Beta_helix"/>
    <property type="match status" value="1"/>
</dbReference>
<sequence>MASVGVARYGTMTSTRTKRRVYTYFTGETPRSGRLDDAAGIAVNEGGRNVITGNQWGGIDIRHGGDPVIHQNTVCNGISDGIVIGEGGRGTIQNNIITGMDDNTHPGGAGSGRTYNKFGESVMIDSNIVHGNKSDGICVDQACPGKVS</sequence>
<evidence type="ECO:0000256" key="1">
    <source>
        <dbReference type="ARBA" id="ARBA00022737"/>
    </source>
</evidence>
<dbReference type="GO" id="GO:0006511">
    <property type="term" value="P:ubiquitin-dependent protein catabolic process"/>
    <property type="evidence" value="ECO:0007669"/>
    <property type="project" value="TreeGrafter"/>
</dbReference>
<dbReference type="PANTHER" id="PTHR22990:SF15">
    <property type="entry name" value="F-BOX ONLY PROTEIN 10"/>
    <property type="match status" value="1"/>
</dbReference>
<keyword evidence="4" id="KW-1185">Reference proteome</keyword>
<organism evidence="3 4">
    <name type="scientific">Dreissena polymorpha</name>
    <name type="common">Zebra mussel</name>
    <name type="synonym">Mytilus polymorpha</name>
    <dbReference type="NCBI Taxonomy" id="45954"/>
    <lineage>
        <taxon>Eukaryota</taxon>
        <taxon>Metazoa</taxon>
        <taxon>Spiralia</taxon>
        <taxon>Lophotrochozoa</taxon>
        <taxon>Mollusca</taxon>
        <taxon>Bivalvia</taxon>
        <taxon>Autobranchia</taxon>
        <taxon>Heteroconchia</taxon>
        <taxon>Euheterodonta</taxon>
        <taxon>Imparidentia</taxon>
        <taxon>Neoheterodontei</taxon>
        <taxon>Myida</taxon>
        <taxon>Dreissenoidea</taxon>
        <taxon>Dreissenidae</taxon>
        <taxon>Dreissena</taxon>
    </lineage>
</organism>
<dbReference type="SUPFAM" id="SSF51126">
    <property type="entry name" value="Pectin lyase-like"/>
    <property type="match status" value="1"/>
</dbReference>
<name>A0A9D4IAE5_DREPO</name>
<evidence type="ECO:0000313" key="3">
    <source>
        <dbReference type="EMBL" id="KAH3752787.1"/>
    </source>
</evidence>
<dbReference type="InterPro" id="IPR012334">
    <property type="entry name" value="Pectin_lyas_fold"/>
</dbReference>
<accession>A0A9D4IAE5</accession>
<dbReference type="Proteomes" id="UP000828390">
    <property type="component" value="Unassembled WGS sequence"/>
</dbReference>
<keyword evidence="1" id="KW-0677">Repeat</keyword>
<evidence type="ECO:0000259" key="2">
    <source>
        <dbReference type="Pfam" id="PF13229"/>
    </source>
</evidence>
<protein>
    <recommendedName>
        <fullName evidence="2">Right handed beta helix domain-containing protein</fullName>
    </recommendedName>
</protein>
<reference evidence="3" key="2">
    <citation type="submission" date="2020-11" db="EMBL/GenBank/DDBJ databases">
        <authorList>
            <person name="McCartney M.A."/>
            <person name="Auch B."/>
            <person name="Kono T."/>
            <person name="Mallez S."/>
            <person name="Becker A."/>
            <person name="Gohl D.M."/>
            <person name="Silverstein K.A.T."/>
            <person name="Koren S."/>
            <person name="Bechman K.B."/>
            <person name="Herman A."/>
            <person name="Abrahante J.E."/>
            <person name="Garbe J."/>
        </authorList>
    </citation>
    <scope>NUCLEOTIDE SEQUENCE</scope>
    <source>
        <strain evidence="3">Duluth1</strain>
        <tissue evidence="3">Whole animal</tissue>
    </source>
</reference>
<dbReference type="AlphaFoldDB" id="A0A9D4IAE5"/>
<dbReference type="PANTHER" id="PTHR22990">
    <property type="entry name" value="F-BOX ONLY PROTEIN"/>
    <property type="match status" value="1"/>
</dbReference>